<comment type="similarity">
    <text evidence="1">Belongs to the RutC family.</text>
</comment>
<dbReference type="Proteomes" id="UP000650616">
    <property type="component" value="Unassembled WGS sequence"/>
</dbReference>
<name>A0AAW3ZT12_9BACT</name>
<protein>
    <submittedName>
        <fullName evidence="3">RidA family protein</fullName>
    </submittedName>
</protein>
<reference evidence="3 4" key="1">
    <citation type="submission" date="2015-08" db="EMBL/GenBank/DDBJ databases">
        <title>Comparative genomics of the Campylobacter concisus group.</title>
        <authorList>
            <person name="Yee E."/>
            <person name="Chapman M.H."/>
            <person name="Huynh S."/>
            <person name="Bono J.L."/>
            <person name="On S.L."/>
            <person name="St Leger J."/>
            <person name="Foster G."/>
            <person name="Parker C.T."/>
            <person name="Miller W.G."/>
        </authorList>
    </citation>
    <scope>NUCLEOTIDE SEQUENCE [LARGE SCALE GENOMIC DNA]</scope>
    <source>
        <strain evidence="3 4">RM9337</strain>
    </source>
</reference>
<evidence type="ECO:0000313" key="5">
    <source>
        <dbReference type="Proteomes" id="UP001318760"/>
    </source>
</evidence>
<dbReference type="Proteomes" id="UP001318760">
    <property type="component" value="Unassembled WGS sequence"/>
</dbReference>
<dbReference type="FunFam" id="3.30.1330.40:FF:000001">
    <property type="entry name" value="L-PSP family endoribonuclease"/>
    <property type="match status" value="1"/>
</dbReference>
<dbReference type="PANTHER" id="PTHR11803">
    <property type="entry name" value="2-IMINOBUTANOATE/2-IMINOPROPANOATE DEAMINASE RIDA"/>
    <property type="match status" value="1"/>
</dbReference>
<dbReference type="Pfam" id="PF01042">
    <property type="entry name" value="Ribonuc_L-PSP"/>
    <property type="match status" value="1"/>
</dbReference>
<dbReference type="GO" id="GO:0005829">
    <property type="term" value="C:cytosol"/>
    <property type="evidence" value="ECO:0007669"/>
    <property type="project" value="TreeGrafter"/>
</dbReference>
<reference evidence="2 5" key="2">
    <citation type="submission" date="2020-10" db="EMBL/GenBank/DDBJ databases">
        <title>Campylobacter californiensis sp. nov. isolated from cattle and feral swine in California.</title>
        <authorList>
            <person name="Miller W.G."/>
        </authorList>
    </citation>
    <scope>NUCLEOTIDE SEQUENCE [LARGE SCALE GENOMIC DNA]</scope>
    <source>
        <strain evidence="2 5">RM12919</strain>
    </source>
</reference>
<gene>
    <name evidence="2" type="ORF">CCAL12919_08060</name>
    <name evidence="3" type="ORF">CCAL9337_04150</name>
</gene>
<dbReference type="GO" id="GO:0019239">
    <property type="term" value="F:deaminase activity"/>
    <property type="evidence" value="ECO:0007669"/>
    <property type="project" value="TreeGrafter"/>
</dbReference>
<dbReference type="InterPro" id="IPR019897">
    <property type="entry name" value="RidA_CS"/>
</dbReference>
<evidence type="ECO:0000313" key="4">
    <source>
        <dbReference type="Proteomes" id="UP000650616"/>
    </source>
</evidence>
<dbReference type="PANTHER" id="PTHR11803:SF39">
    <property type="entry name" value="2-IMINOBUTANOATE_2-IMINOPROPANOATE DEAMINASE"/>
    <property type="match status" value="1"/>
</dbReference>
<dbReference type="Gene3D" id="3.30.1330.40">
    <property type="entry name" value="RutC-like"/>
    <property type="match status" value="1"/>
</dbReference>
<dbReference type="EMBL" id="LIWG01000003">
    <property type="protein sequence ID" value="MBE3607922.1"/>
    <property type="molecule type" value="Genomic_DNA"/>
</dbReference>
<dbReference type="InterPro" id="IPR035959">
    <property type="entry name" value="RutC-like_sf"/>
</dbReference>
<evidence type="ECO:0000256" key="1">
    <source>
        <dbReference type="ARBA" id="ARBA00010552"/>
    </source>
</evidence>
<dbReference type="NCBIfam" id="TIGR00004">
    <property type="entry name" value="Rid family detoxifying hydrolase"/>
    <property type="match status" value="1"/>
</dbReference>
<dbReference type="CDD" id="cd00448">
    <property type="entry name" value="YjgF_YER057c_UK114_family"/>
    <property type="match status" value="1"/>
</dbReference>
<evidence type="ECO:0000313" key="3">
    <source>
        <dbReference type="EMBL" id="MBE3607922.1"/>
    </source>
</evidence>
<organism evidence="3 4">
    <name type="scientific">Campylobacter californiensis</name>
    <dbReference type="NCBI Taxonomy" id="1032243"/>
    <lineage>
        <taxon>Bacteria</taxon>
        <taxon>Pseudomonadati</taxon>
        <taxon>Campylobacterota</taxon>
        <taxon>Epsilonproteobacteria</taxon>
        <taxon>Campylobacterales</taxon>
        <taxon>Campylobacteraceae</taxon>
        <taxon>Campylobacter</taxon>
    </lineage>
</organism>
<evidence type="ECO:0000313" key="2">
    <source>
        <dbReference type="EMBL" id="MBE2987068.1"/>
    </source>
</evidence>
<dbReference type="AlphaFoldDB" id="A0AAW3ZT12"/>
<sequence>MKKIIHTNNAPQAIGPYSQAVMANGFLFISGQLGVTAAGEFVGVDVKSQARQSMENIKAILSAADLDFTNVVKTTIFLADINDFATVNEIYASYFSGDFPARSTVAIKTLPKNGLVEIEVIATQK</sequence>
<dbReference type="EMBL" id="JADBHS010000017">
    <property type="protein sequence ID" value="MBE2987068.1"/>
    <property type="molecule type" value="Genomic_DNA"/>
</dbReference>
<dbReference type="InterPro" id="IPR006175">
    <property type="entry name" value="YjgF/YER057c/UK114"/>
</dbReference>
<dbReference type="SUPFAM" id="SSF55298">
    <property type="entry name" value="YjgF-like"/>
    <property type="match status" value="1"/>
</dbReference>
<accession>A0AAW3ZT12</accession>
<dbReference type="RefSeq" id="WP_169936939.1">
    <property type="nucleotide sequence ID" value="NZ_CP012545.1"/>
</dbReference>
<dbReference type="InterPro" id="IPR006056">
    <property type="entry name" value="RidA"/>
</dbReference>
<comment type="caution">
    <text evidence="3">The sequence shown here is derived from an EMBL/GenBank/DDBJ whole genome shotgun (WGS) entry which is preliminary data.</text>
</comment>
<proteinExistence type="inferred from homology"/>
<keyword evidence="4" id="KW-1185">Reference proteome</keyword>
<dbReference type="PROSITE" id="PS01094">
    <property type="entry name" value="UPF0076"/>
    <property type="match status" value="1"/>
</dbReference>